<dbReference type="EMBL" id="WHWC01000011">
    <property type="protein sequence ID" value="KAG8373528.1"/>
    <property type="molecule type" value="Genomic_DNA"/>
</dbReference>
<evidence type="ECO:0000256" key="1">
    <source>
        <dbReference type="SAM" id="MobiDB-lite"/>
    </source>
</evidence>
<organism evidence="2 3">
    <name type="scientific">Buddleja alternifolia</name>
    <dbReference type="NCBI Taxonomy" id="168488"/>
    <lineage>
        <taxon>Eukaryota</taxon>
        <taxon>Viridiplantae</taxon>
        <taxon>Streptophyta</taxon>
        <taxon>Embryophyta</taxon>
        <taxon>Tracheophyta</taxon>
        <taxon>Spermatophyta</taxon>
        <taxon>Magnoliopsida</taxon>
        <taxon>eudicotyledons</taxon>
        <taxon>Gunneridae</taxon>
        <taxon>Pentapetalae</taxon>
        <taxon>asterids</taxon>
        <taxon>lamiids</taxon>
        <taxon>Lamiales</taxon>
        <taxon>Scrophulariaceae</taxon>
        <taxon>Buddlejeae</taxon>
        <taxon>Buddleja</taxon>
    </lineage>
</organism>
<comment type="caution">
    <text evidence="2">The sequence shown here is derived from an EMBL/GenBank/DDBJ whole genome shotgun (WGS) entry which is preliminary data.</text>
</comment>
<keyword evidence="3" id="KW-1185">Reference proteome</keyword>
<sequence length="113" mass="12374">MAPLTVTKVLLVFLVAFCAFPMILSARISIYKESMNSSHTLLCKLGLDLSKTELLPKNAAMGVGSSLREVPRGPDSDPHQHYHSPVNVEDSGERRRELSSETLPEAAADLKLK</sequence>
<feature type="region of interest" description="Disordered" evidence="1">
    <location>
        <begin position="62"/>
        <end position="113"/>
    </location>
</feature>
<accession>A0AAV6WT06</accession>
<feature type="compositionally biased region" description="Basic and acidic residues" evidence="1">
    <location>
        <begin position="69"/>
        <end position="80"/>
    </location>
</feature>
<name>A0AAV6WT06_9LAMI</name>
<evidence type="ECO:0000313" key="2">
    <source>
        <dbReference type="EMBL" id="KAG8373528.1"/>
    </source>
</evidence>
<evidence type="ECO:0000313" key="3">
    <source>
        <dbReference type="Proteomes" id="UP000826271"/>
    </source>
</evidence>
<proteinExistence type="predicted"/>
<protein>
    <submittedName>
        <fullName evidence="2">Uncharacterized protein</fullName>
    </submittedName>
</protein>
<reference evidence="2" key="1">
    <citation type="submission" date="2019-10" db="EMBL/GenBank/DDBJ databases">
        <authorList>
            <person name="Zhang R."/>
            <person name="Pan Y."/>
            <person name="Wang J."/>
            <person name="Ma R."/>
            <person name="Yu S."/>
        </authorList>
    </citation>
    <scope>NUCLEOTIDE SEQUENCE</scope>
    <source>
        <strain evidence="2">LA-IB0</strain>
        <tissue evidence="2">Leaf</tissue>
    </source>
</reference>
<dbReference type="Proteomes" id="UP000826271">
    <property type="component" value="Unassembled WGS sequence"/>
</dbReference>
<dbReference type="AlphaFoldDB" id="A0AAV6WT06"/>
<gene>
    <name evidence="2" type="ORF">BUALT_Bualt11G0033600</name>
</gene>